<evidence type="ECO:0000313" key="2">
    <source>
        <dbReference type="Proteomes" id="UP001234178"/>
    </source>
</evidence>
<dbReference type="Proteomes" id="UP001234178">
    <property type="component" value="Unassembled WGS sequence"/>
</dbReference>
<dbReference type="EMBL" id="JAOYFB010000038">
    <property type="protein sequence ID" value="KAK4027210.1"/>
    <property type="molecule type" value="Genomic_DNA"/>
</dbReference>
<evidence type="ECO:0000313" key="1">
    <source>
        <dbReference type="EMBL" id="KAK4027210.1"/>
    </source>
</evidence>
<sequence length="70" mass="8282">MKSNYSDYLCFEEMISISSQWKGKKLLHRKLKITIPQMTQANFLPNLAFKIDIPKKKRVNKHNDSENTKL</sequence>
<keyword evidence="2" id="KW-1185">Reference proteome</keyword>
<gene>
    <name evidence="1" type="ORF">OUZ56_016222</name>
</gene>
<protein>
    <submittedName>
        <fullName evidence="1">Uncharacterized protein</fullName>
    </submittedName>
</protein>
<comment type="caution">
    <text evidence="1">The sequence shown here is derived from an EMBL/GenBank/DDBJ whole genome shotgun (WGS) entry which is preliminary data.</text>
</comment>
<accession>A0ABR0AQ05</accession>
<reference evidence="1 2" key="1">
    <citation type="journal article" date="2023" name="Nucleic Acids Res.">
        <title>The hologenome of Daphnia magna reveals possible DNA methylation and microbiome-mediated evolution of the host genome.</title>
        <authorList>
            <person name="Chaturvedi A."/>
            <person name="Li X."/>
            <person name="Dhandapani V."/>
            <person name="Marshall H."/>
            <person name="Kissane S."/>
            <person name="Cuenca-Cambronero M."/>
            <person name="Asole G."/>
            <person name="Calvet F."/>
            <person name="Ruiz-Romero M."/>
            <person name="Marangio P."/>
            <person name="Guigo R."/>
            <person name="Rago D."/>
            <person name="Mirbahai L."/>
            <person name="Eastwood N."/>
            <person name="Colbourne J.K."/>
            <person name="Zhou J."/>
            <person name="Mallon E."/>
            <person name="Orsini L."/>
        </authorList>
    </citation>
    <scope>NUCLEOTIDE SEQUENCE [LARGE SCALE GENOMIC DNA]</scope>
    <source>
        <strain evidence="1">LRV0_1</strain>
    </source>
</reference>
<organism evidence="1 2">
    <name type="scientific">Daphnia magna</name>
    <dbReference type="NCBI Taxonomy" id="35525"/>
    <lineage>
        <taxon>Eukaryota</taxon>
        <taxon>Metazoa</taxon>
        <taxon>Ecdysozoa</taxon>
        <taxon>Arthropoda</taxon>
        <taxon>Crustacea</taxon>
        <taxon>Branchiopoda</taxon>
        <taxon>Diplostraca</taxon>
        <taxon>Cladocera</taxon>
        <taxon>Anomopoda</taxon>
        <taxon>Daphniidae</taxon>
        <taxon>Daphnia</taxon>
    </lineage>
</organism>
<name>A0ABR0AQ05_9CRUS</name>
<proteinExistence type="predicted"/>